<dbReference type="PANTHER" id="PTHR42928">
    <property type="entry name" value="TRICARBOXYLATE-BINDING PROTEIN"/>
    <property type="match status" value="1"/>
</dbReference>
<dbReference type="Proteomes" id="UP001518989">
    <property type="component" value="Unassembled WGS sequence"/>
</dbReference>
<gene>
    <name evidence="2" type="ORF">IAI61_03145</name>
</gene>
<organism evidence="2 3">
    <name type="scientific">Roseomonas haemaphysalidis</name>
    <dbReference type="NCBI Taxonomy" id="2768162"/>
    <lineage>
        <taxon>Bacteria</taxon>
        <taxon>Pseudomonadati</taxon>
        <taxon>Pseudomonadota</taxon>
        <taxon>Alphaproteobacteria</taxon>
        <taxon>Acetobacterales</taxon>
        <taxon>Roseomonadaceae</taxon>
        <taxon>Roseomonas</taxon>
    </lineage>
</organism>
<evidence type="ECO:0000313" key="2">
    <source>
        <dbReference type="EMBL" id="MBO1078012.1"/>
    </source>
</evidence>
<name>A0ABS3KKN4_9PROT</name>
<proteinExistence type="inferred from homology"/>
<comment type="caution">
    <text evidence="2">The sequence shown here is derived from an EMBL/GenBank/DDBJ whole genome shotgun (WGS) entry which is preliminary data.</text>
</comment>
<dbReference type="InterPro" id="IPR005064">
    <property type="entry name" value="BUG"/>
</dbReference>
<evidence type="ECO:0000256" key="1">
    <source>
        <dbReference type="ARBA" id="ARBA00006987"/>
    </source>
</evidence>
<dbReference type="SUPFAM" id="SSF53850">
    <property type="entry name" value="Periplasmic binding protein-like II"/>
    <property type="match status" value="1"/>
</dbReference>
<dbReference type="Gene3D" id="3.40.190.150">
    <property type="entry name" value="Bordetella uptake gene, domain 1"/>
    <property type="match status" value="1"/>
</dbReference>
<dbReference type="PIRSF" id="PIRSF017082">
    <property type="entry name" value="YflP"/>
    <property type="match status" value="1"/>
</dbReference>
<keyword evidence="3" id="KW-1185">Reference proteome</keyword>
<comment type="similarity">
    <text evidence="1">Belongs to the UPF0065 (bug) family.</text>
</comment>
<dbReference type="InterPro" id="IPR042100">
    <property type="entry name" value="Bug_dom1"/>
</dbReference>
<dbReference type="CDD" id="cd07012">
    <property type="entry name" value="PBP2_Bug_TTT"/>
    <property type="match status" value="1"/>
</dbReference>
<protein>
    <submittedName>
        <fullName evidence="2">Tripartite tricarboxylate transporter substrate binding protein</fullName>
    </submittedName>
</protein>
<dbReference type="Gene3D" id="3.40.190.10">
    <property type="entry name" value="Periplasmic binding protein-like II"/>
    <property type="match status" value="1"/>
</dbReference>
<accession>A0ABS3KKN4</accession>
<evidence type="ECO:0000313" key="3">
    <source>
        <dbReference type="Proteomes" id="UP001518989"/>
    </source>
</evidence>
<sequence>MLRRHLGALALAGSLPALPLSRRASAQSYPSRPIRMISPFPPGGGTDLLARAMCVRLAEARGWTVVVENRAGANGVIGLAEAARAPAEGYDIVLGQQDNLVLAPLLTKVAFDPVKDFTPIAFAVQSPPVITVAAQSPYHTFEDLARAARAAPGTLAFGSSGSGSSSHIISEALRLRGGIAMQHVPYRGSNPAMADLLGGHVAAVGSSIASAASALQSGGARPLAVSGATRSASLPDTPTLRELGYDVELTTWWGVLGPARMPDAVTALLNQEFNRVLQQPELVRMLAQQGMEPAPTTPAAFAELVRKDVEASRAMINQIGMKLD</sequence>
<dbReference type="EMBL" id="JACTNG010000001">
    <property type="protein sequence ID" value="MBO1078012.1"/>
    <property type="molecule type" value="Genomic_DNA"/>
</dbReference>
<dbReference type="PANTHER" id="PTHR42928:SF5">
    <property type="entry name" value="BLR1237 PROTEIN"/>
    <property type="match status" value="1"/>
</dbReference>
<dbReference type="RefSeq" id="WP_207415398.1">
    <property type="nucleotide sequence ID" value="NZ_CP061179.1"/>
</dbReference>
<dbReference type="Pfam" id="PF03401">
    <property type="entry name" value="TctC"/>
    <property type="match status" value="1"/>
</dbReference>
<reference evidence="2 3" key="1">
    <citation type="submission" date="2020-09" db="EMBL/GenBank/DDBJ databases">
        <title>Roseomonas.</title>
        <authorList>
            <person name="Zhu W."/>
        </authorList>
    </citation>
    <scope>NUCLEOTIDE SEQUENCE [LARGE SCALE GENOMIC DNA]</scope>
    <source>
        <strain evidence="2 3">573</strain>
    </source>
</reference>